<keyword evidence="4" id="KW-0949">S-adenosyl-L-methionine</keyword>
<dbReference type="NCBIfam" id="TIGR00089">
    <property type="entry name" value="MiaB/RimO family radical SAM methylthiotransferase"/>
    <property type="match status" value="1"/>
</dbReference>
<dbReference type="RefSeq" id="WP_212217011.1">
    <property type="nucleotide sequence ID" value="NZ_JAGUCO010000015.1"/>
</dbReference>
<evidence type="ECO:0000256" key="5">
    <source>
        <dbReference type="ARBA" id="ARBA00022723"/>
    </source>
</evidence>
<comment type="cofactor">
    <cofactor evidence="1">
        <name>[4Fe-4S] cluster</name>
        <dbReference type="ChEBI" id="CHEBI:49883"/>
    </cofactor>
</comment>
<dbReference type="Pfam" id="PF04055">
    <property type="entry name" value="Radical_SAM"/>
    <property type="match status" value="1"/>
</dbReference>
<evidence type="ECO:0000313" key="10">
    <source>
        <dbReference type="EMBL" id="MBS2099767.1"/>
    </source>
</evidence>
<keyword evidence="3" id="KW-0808">Transferase</keyword>
<dbReference type="InterPro" id="IPR007197">
    <property type="entry name" value="rSAM"/>
</dbReference>
<dbReference type="Pfam" id="PF00919">
    <property type="entry name" value="UPF0004"/>
    <property type="match status" value="1"/>
</dbReference>
<evidence type="ECO:0000259" key="9">
    <source>
        <dbReference type="PROSITE" id="PS51918"/>
    </source>
</evidence>
<sequence>MIDQSVFKNRKVAFHTFGCKLNFSETSTVAATMMEAGFSKVSLTEKADVYVFNTCSVTELADKKCKQVIRKAIKQNPDAYIVVTGCFAQLKPEDVAHIEGVDLVLGSDEKFDILQYMHDGKKHETTEVFAGNIGKNKKFQPSFSFGDRTRCFLKVQDGCDYFCSYCTIPLARGRSRSDSVVNTVLQAKKAAKSGAKEIILTGVNIGDFGKGTDETFFDLIKALDKVEEIDRFRISSIEPNLLTDEIIEFVGQSKRFMPHFHIPLQSGCDKILTLMKRKYDTQLFKQRVEKVKSVMSNAFIGVDVITGVRGESDEDFETTYQFLDNLDITQLHVFTYSERPNTKALKIEGVVPIHVRKERSKKLHELSDQKTLAFYKQHVGTETEVLFEKSEHEGYMTGYTPNYLKSEIKYDSALVNQIAKVKLKHLTLNDMAMSVEMIKP</sequence>
<dbReference type="PROSITE" id="PS51918">
    <property type="entry name" value="RADICAL_SAM"/>
    <property type="match status" value="1"/>
</dbReference>
<evidence type="ECO:0000259" key="8">
    <source>
        <dbReference type="PROSITE" id="PS51449"/>
    </source>
</evidence>
<dbReference type="Gene3D" id="3.40.50.12160">
    <property type="entry name" value="Methylthiotransferase, N-terminal domain"/>
    <property type="match status" value="1"/>
</dbReference>
<keyword evidence="6" id="KW-0408">Iron</keyword>
<dbReference type="EMBL" id="JAGUCO010000015">
    <property type="protein sequence ID" value="MBS2099767.1"/>
    <property type="molecule type" value="Genomic_DNA"/>
</dbReference>
<evidence type="ECO:0000256" key="4">
    <source>
        <dbReference type="ARBA" id="ARBA00022691"/>
    </source>
</evidence>
<dbReference type="NCBIfam" id="TIGR01579">
    <property type="entry name" value="MiaB-like-C"/>
    <property type="match status" value="1"/>
</dbReference>
<dbReference type="InterPro" id="IPR038135">
    <property type="entry name" value="Methylthiotransferase_N_sf"/>
</dbReference>
<dbReference type="PROSITE" id="PS51449">
    <property type="entry name" value="MTTASE_N"/>
    <property type="match status" value="1"/>
</dbReference>
<proteinExistence type="predicted"/>
<dbReference type="SMART" id="SM00729">
    <property type="entry name" value="Elp3"/>
    <property type="match status" value="1"/>
</dbReference>
<feature type="domain" description="Radical SAM core" evidence="9">
    <location>
        <begin position="145"/>
        <end position="373"/>
    </location>
</feature>
<keyword evidence="11" id="KW-1185">Reference proteome</keyword>
<feature type="domain" description="MTTase N-terminal" evidence="8">
    <location>
        <begin position="10"/>
        <end position="122"/>
    </location>
</feature>
<dbReference type="InterPro" id="IPR058240">
    <property type="entry name" value="rSAM_sf"/>
</dbReference>
<keyword evidence="2" id="KW-0004">4Fe-4S</keyword>
<dbReference type="PROSITE" id="PS01278">
    <property type="entry name" value="MTTASE_RADICAL"/>
    <property type="match status" value="1"/>
</dbReference>
<dbReference type="Gene3D" id="3.80.30.20">
    <property type="entry name" value="tm_1862 like domain"/>
    <property type="match status" value="1"/>
</dbReference>
<gene>
    <name evidence="10" type="primary">mtaB</name>
    <name evidence="10" type="ORF">KEM10_15870</name>
</gene>
<protein>
    <submittedName>
        <fullName evidence="10">tRNA (N(6)-L-threonylcarbamoyladenosine(37)-C(2))-methylthiotransferase MtaB</fullName>
    </submittedName>
</protein>
<evidence type="ECO:0000256" key="6">
    <source>
        <dbReference type="ARBA" id="ARBA00023004"/>
    </source>
</evidence>
<accession>A0ABS5JXV7</accession>
<dbReference type="InterPro" id="IPR005839">
    <property type="entry name" value="Methylthiotransferase"/>
</dbReference>
<dbReference type="SUPFAM" id="SSF102114">
    <property type="entry name" value="Radical SAM enzymes"/>
    <property type="match status" value="1"/>
</dbReference>
<evidence type="ECO:0000256" key="3">
    <source>
        <dbReference type="ARBA" id="ARBA00022679"/>
    </source>
</evidence>
<evidence type="ECO:0000256" key="2">
    <source>
        <dbReference type="ARBA" id="ARBA00022485"/>
    </source>
</evidence>
<dbReference type="InterPro" id="IPR023404">
    <property type="entry name" value="rSAM_horseshoe"/>
</dbReference>
<keyword evidence="5" id="KW-0479">Metal-binding</keyword>
<dbReference type="PANTHER" id="PTHR11918">
    <property type="entry name" value="RADICAL SAM PROTEINS"/>
    <property type="match status" value="1"/>
</dbReference>
<comment type="caution">
    <text evidence="10">The sequence shown here is derived from an EMBL/GenBank/DDBJ whole genome shotgun (WGS) entry which is preliminary data.</text>
</comment>
<name>A0ABS5JXV7_9BACT</name>
<dbReference type="InterPro" id="IPR013848">
    <property type="entry name" value="Methylthiotransferase_N"/>
</dbReference>
<evidence type="ECO:0000256" key="7">
    <source>
        <dbReference type="ARBA" id="ARBA00023014"/>
    </source>
</evidence>
<dbReference type="PANTHER" id="PTHR11918:SF45">
    <property type="entry name" value="THREONYLCARBAMOYLADENOSINE TRNA METHYLTHIOTRANSFERASE"/>
    <property type="match status" value="1"/>
</dbReference>
<evidence type="ECO:0000256" key="1">
    <source>
        <dbReference type="ARBA" id="ARBA00001966"/>
    </source>
</evidence>
<dbReference type="SFLD" id="SFLDS00029">
    <property type="entry name" value="Radical_SAM"/>
    <property type="match status" value="1"/>
</dbReference>
<dbReference type="SFLD" id="SFLDG01082">
    <property type="entry name" value="B12-binding_domain_containing"/>
    <property type="match status" value="1"/>
</dbReference>
<dbReference type="InterPro" id="IPR006467">
    <property type="entry name" value="MiaB-like_bact"/>
</dbReference>
<evidence type="ECO:0000313" key="11">
    <source>
        <dbReference type="Proteomes" id="UP000708576"/>
    </source>
</evidence>
<dbReference type="InterPro" id="IPR006638">
    <property type="entry name" value="Elp3/MiaA/NifB-like_rSAM"/>
</dbReference>
<keyword evidence="7" id="KW-0411">Iron-sulfur</keyword>
<reference evidence="10 11" key="1">
    <citation type="journal article" date="2015" name="Int. J. Syst. Evol. Microbiol.">
        <title>Carboxylicivirga linearis sp. nov., isolated from a sea cucumber culture pond.</title>
        <authorList>
            <person name="Wang F.Q."/>
            <person name="Zhou Y.X."/>
            <person name="Lin X.Z."/>
            <person name="Chen G.J."/>
            <person name="Du Z.J."/>
        </authorList>
    </citation>
    <scope>NUCLEOTIDE SEQUENCE [LARGE SCALE GENOMIC DNA]</scope>
    <source>
        <strain evidence="10 11">FB218</strain>
    </source>
</reference>
<organism evidence="10 11">
    <name type="scientific">Carboxylicivirga linearis</name>
    <dbReference type="NCBI Taxonomy" id="1628157"/>
    <lineage>
        <taxon>Bacteria</taxon>
        <taxon>Pseudomonadati</taxon>
        <taxon>Bacteroidota</taxon>
        <taxon>Bacteroidia</taxon>
        <taxon>Marinilabiliales</taxon>
        <taxon>Marinilabiliaceae</taxon>
        <taxon>Carboxylicivirga</taxon>
    </lineage>
</organism>
<dbReference type="Proteomes" id="UP000708576">
    <property type="component" value="Unassembled WGS sequence"/>
</dbReference>
<dbReference type="SFLD" id="SFLDG01061">
    <property type="entry name" value="methylthiotransferase"/>
    <property type="match status" value="1"/>
</dbReference>
<dbReference type="InterPro" id="IPR020612">
    <property type="entry name" value="Methylthiotransferase_CS"/>
</dbReference>